<dbReference type="PANTHER" id="PTHR34374:SF1">
    <property type="entry name" value="LARGE RIBOSOMAL RNA SUBUNIT ACCUMULATION PROTEIN YCED HOMOLOG 1, CHLOROPLASTIC"/>
    <property type="match status" value="1"/>
</dbReference>
<accession>A0A7V1LMJ0</accession>
<dbReference type="InterPro" id="IPR003772">
    <property type="entry name" value="YceD"/>
</dbReference>
<evidence type="ECO:0000313" key="1">
    <source>
        <dbReference type="EMBL" id="HED10706.1"/>
    </source>
</evidence>
<dbReference type="EMBL" id="DRLD01000230">
    <property type="protein sequence ID" value="HED10706.1"/>
    <property type="molecule type" value="Genomic_DNA"/>
</dbReference>
<reference evidence="1" key="1">
    <citation type="journal article" date="2020" name="mSystems">
        <title>Genome- and Community-Level Interaction Insights into Carbon Utilization and Element Cycling Functions of Hydrothermarchaeota in Hydrothermal Sediment.</title>
        <authorList>
            <person name="Zhou Z."/>
            <person name="Liu Y."/>
            <person name="Xu W."/>
            <person name="Pan J."/>
            <person name="Luo Z.H."/>
            <person name="Li M."/>
        </authorList>
    </citation>
    <scope>NUCLEOTIDE SEQUENCE [LARGE SCALE GENOMIC DNA]</scope>
    <source>
        <strain evidence="1">HyVt-456</strain>
    </source>
</reference>
<organism evidence="1">
    <name type="scientific">Caldithrix abyssi</name>
    <dbReference type="NCBI Taxonomy" id="187145"/>
    <lineage>
        <taxon>Bacteria</taxon>
        <taxon>Pseudomonadati</taxon>
        <taxon>Calditrichota</taxon>
        <taxon>Calditrichia</taxon>
        <taxon>Calditrichales</taxon>
        <taxon>Calditrichaceae</taxon>
        <taxon>Caldithrix</taxon>
    </lineage>
</organism>
<sequence>MKILIAGLKQGLTHLSEEINPDFLESRWHEFYPEPIKCEVDVDRFLRELRVRITLSTTGHYSCDRCLEKYSTGHSAEYEQIYKIGEGPDAVDDEVIQLPADTVEIDLRELIQEILILHHPLKMLCKEDCAGICAGCGVDLNKEACTCRDDDDDPRWARLRKLIK</sequence>
<dbReference type="Pfam" id="PF02620">
    <property type="entry name" value="YceD"/>
    <property type="match status" value="1"/>
</dbReference>
<comment type="caution">
    <text evidence="1">The sequence shown here is derived from an EMBL/GenBank/DDBJ whole genome shotgun (WGS) entry which is preliminary data.</text>
</comment>
<name>A0A7V1LMJ0_CALAY</name>
<gene>
    <name evidence="1" type="ORF">ENJ10_08450</name>
</gene>
<dbReference type="PANTHER" id="PTHR34374">
    <property type="entry name" value="LARGE RIBOSOMAL RNA SUBUNIT ACCUMULATION PROTEIN YCED HOMOLOG 1, CHLOROPLASTIC"/>
    <property type="match status" value="1"/>
</dbReference>
<protein>
    <submittedName>
        <fullName evidence="1">DUF177 domain-containing protein</fullName>
    </submittedName>
</protein>
<dbReference type="AlphaFoldDB" id="A0A7V1LMJ0"/>
<dbReference type="Proteomes" id="UP000886005">
    <property type="component" value="Unassembled WGS sequence"/>
</dbReference>
<proteinExistence type="predicted"/>